<evidence type="ECO:0000256" key="1">
    <source>
        <dbReference type="ARBA" id="ARBA00007121"/>
    </source>
</evidence>
<dbReference type="InterPro" id="IPR008254">
    <property type="entry name" value="Flavodoxin/NO_synth"/>
</dbReference>
<keyword evidence="4" id="KW-1185">Reference proteome</keyword>
<comment type="similarity">
    <text evidence="1">In the N-terminal section; belongs to the zinc metallo-hydrolase group 3 family.</text>
</comment>
<dbReference type="PROSITE" id="PS50902">
    <property type="entry name" value="FLAVODOXIN_LIKE"/>
    <property type="match status" value="1"/>
</dbReference>
<organism evidence="3 4">
    <name type="scientific">Dehalogenimonas formicexedens</name>
    <dbReference type="NCBI Taxonomy" id="1839801"/>
    <lineage>
        <taxon>Bacteria</taxon>
        <taxon>Bacillati</taxon>
        <taxon>Chloroflexota</taxon>
        <taxon>Dehalococcoidia</taxon>
        <taxon>Dehalococcoidales</taxon>
        <taxon>Dehalococcoidaceae</taxon>
        <taxon>Dehalogenimonas</taxon>
    </lineage>
</organism>
<dbReference type="SUPFAM" id="SSF56281">
    <property type="entry name" value="Metallo-hydrolase/oxidoreductase"/>
    <property type="match status" value="1"/>
</dbReference>
<dbReference type="SUPFAM" id="SSF52218">
    <property type="entry name" value="Flavoproteins"/>
    <property type="match status" value="1"/>
</dbReference>
<dbReference type="GO" id="GO:0009055">
    <property type="term" value="F:electron transfer activity"/>
    <property type="evidence" value="ECO:0007669"/>
    <property type="project" value="InterPro"/>
</dbReference>
<sequence>MSAFTELAKGVYWVGVVDWSLRQFHGHELSTTHGTSYNSYLIIDEKCVLIDTVPIGFQSPLIENISRIIDPGKIDLIVAAHAEPDHSGALPEIMKRCPSAEVVVSPRGIETFSRHYHQPWNFRAVKTGDTYSIGQKTLTFIEAPMLHWPDNLFTYLGGDAILFSSDAFGQHYASTGRFDTDVDPDILDWETVKYYTNILNPLSPMIARKIDEVVNLKLALNMIAPSHGIIWKKDPMQIIQKYREWTEQRSVCCAVIVYDSMWQGTRLMAEAIGEGMTEVGLPFKLFNAASDDRNDILTEILLARAVVLGSPTFNQGILPTLSPVLTGMKGLKFKNKVGAAFGTWGWSGEGVGILEDHLRASQIEVTAPGVKAKWRPDPEDLEKCKELGRSVAGTCFLKE</sequence>
<dbReference type="GO" id="GO:0010181">
    <property type="term" value="F:FMN binding"/>
    <property type="evidence" value="ECO:0007669"/>
    <property type="project" value="InterPro"/>
</dbReference>
<dbReference type="SMART" id="SM00849">
    <property type="entry name" value="Lactamase_B"/>
    <property type="match status" value="1"/>
</dbReference>
<name>A0A1P8F6G0_9CHLR</name>
<reference evidence="4" key="1">
    <citation type="submission" date="2016-11" db="EMBL/GenBank/DDBJ databases">
        <title>Dehalogenimonas formicexedens sp. nov., a chlorinated alkane respiring bacterium isolated from contaminated groundwater.</title>
        <authorList>
            <person name="Key T.A."/>
            <person name="Bowman K.S."/>
            <person name="Lee I."/>
            <person name="Chun J."/>
            <person name="Albuquerque L."/>
            <person name="da Costa M.S."/>
            <person name="Rainey F.A."/>
            <person name="Moe W.M."/>
        </authorList>
    </citation>
    <scope>NUCLEOTIDE SEQUENCE [LARGE SCALE GENOMIC DNA]</scope>
    <source>
        <strain evidence="4">NSZ-14</strain>
    </source>
</reference>
<dbReference type="STRING" id="1839801.Dform_00660"/>
<dbReference type="InterPro" id="IPR001279">
    <property type="entry name" value="Metallo-B-lactamas"/>
</dbReference>
<dbReference type="CDD" id="cd07709">
    <property type="entry name" value="flavodiiron_proteins_MBL-fold"/>
    <property type="match status" value="1"/>
</dbReference>
<dbReference type="InterPro" id="IPR029039">
    <property type="entry name" value="Flavoprotein-like_sf"/>
</dbReference>
<proteinExistence type="inferred from homology"/>
<dbReference type="AlphaFoldDB" id="A0A1P8F6G0"/>
<dbReference type="RefSeq" id="WP_076003752.1">
    <property type="nucleotide sequence ID" value="NZ_CP018258.1"/>
</dbReference>
<accession>A0A1P8F6G0</accession>
<dbReference type="InterPro" id="IPR036866">
    <property type="entry name" value="RibonucZ/Hydroxyglut_hydro"/>
</dbReference>
<feature type="domain" description="Flavodoxin-like" evidence="2">
    <location>
        <begin position="254"/>
        <end position="392"/>
    </location>
</feature>
<dbReference type="Pfam" id="PF19583">
    <property type="entry name" value="ODP"/>
    <property type="match status" value="1"/>
</dbReference>
<dbReference type="Pfam" id="PF00258">
    <property type="entry name" value="Flavodoxin_1"/>
    <property type="match status" value="1"/>
</dbReference>
<dbReference type="OrthoDB" id="9807946at2"/>
<evidence type="ECO:0000259" key="2">
    <source>
        <dbReference type="PROSITE" id="PS50902"/>
    </source>
</evidence>
<dbReference type="Gene3D" id="3.40.50.360">
    <property type="match status" value="1"/>
</dbReference>
<dbReference type="KEGG" id="dfo:Dform_00660"/>
<dbReference type="EMBL" id="CP018258">
    <property type="protein sequence ID" value="APV44015.1"/>
    <property type="molecule type" value="Genomic_DNA"/>
</dbReference>
<evidence type="ECO:0000313" key="3">
    <source>
        <dbReference type="EMBL" id="APV44015.1"/>
    </source>
</evidence>
<dbReference type="PIRSF" id="PIRSF005243">
    <property type="entry name" value="ROO"/>
    <property type="match status" value="1"/>
</dbReference>
<dbReference type="InterPro" id="IPR045761">
    <property type="entry name" value="ODP_dom"/>
</dbReference>
<protein>
    <submittedName>
        <fullName evidence="3">Flavorubredoxin</fullName>
    </submittedName>
</protein>
<dbReference type="GO" id="GO:0046872">
    <property type="term" value="F:metal ion binding"/>
    <property type="evidence" value="ECO:0007669"/>
    <property type="project" value="InterPro"/>
</dbReference>
<dbReference type="PANTHER" id="PTHR43717">
    <property type="entry name" value="ANAEROBIC NITRIC OXIDE REDUCTASE FLAVORUBREDOXIN"/>
    <property type="match status" value="1"/>
</dbReference>
<dbReference type="Gene3D" id="3.60.15.10">
    <property type="entry name" value="Ribonuclease Z/Hydroxyacylglutathione hydrolase-like"/>
    <property type="match status" value="1"/>
</dbReference>
<dbReference type="InterPro" id="IPR016440">
    <property type="entry name" value="Rubredoxin-O_OxRdtase"/>
</dbReference>
<gene>
    <name evidence="3" type="ORF">Dform_00660</name>
</gene>
<dbReference type="PANTHER" id="PTHR43717:SF1">
    <property type="entry name" value="ANAEROBIC NITRIC OXIDE REDUCTASE FLAVORUBREDOXIN"/>
    <property type="match status" value="1"/>
</dbReference>
<evidence type="ECO:0000313" key="4">
    <source>
        <dbReference type="Proteomes" id="UP000185934"/>
    </source>
</evidence>
<dbReference type="Proteomes" id="UP000185934">
    <property type="component" value="Chromosome"/>
</dbReference>
<dbReference type="GO" id="GO:0016491">
    <property type="term" value="F:oxidoreductase activity"/>
    <property type="evidence" value="ECO:0007669"/>
    <property type="project" value="InterPro"/>
</dbReference>